<dbReference type="AlphaFoldDB" id="A0A2U1QMT1"/>
<proteinExistence type="predicted"/>
<evidence type="ECO:0000313" key="1">
    <source>
        <dbReference type="EMBL" id="PWA99303.1"/>
    </source>
</evidence>
<dbReference type="EMBL" id="PKPP01000025">
    <property type="protein sequence ID" value="PWA99303.1"/>
    <property type="molecule type" value="Genomic_DNA"/>
</dbReference>
<comment type="caution">
    <text evidence="1">The sequence shown here is derived from an EMBL/GenBank/DDBJ whole genome shotgun (WGS) entry which is preliminary data.</text>
</comment>
<keyword evidence="2" id="KW-1185">Reference proteome</keyword>
<protein>
    <submittedName>
        <fullName evidence="1">Uncharacterized protein</fullName>
    </submittedName>
</protein>
<name>A0A2U1QMT1_ARTAN</name>
<organism evidence="1 2">
    <name type="scientific">Artemisia annua</name>
    <name type="common">Sweet wormwood</name>
    <dbReference type="NCBI Taxonomy" id="35608"/>
    <lineage>
        <taxon>Eukaryota</taxon>
        <taxon>Viridiplantae</taxon>
        <taxon>Streptophyta</taxon>
        <taxon>Embryophyta</taxon>
        <taxon>Tracheophyta</taxon>
        <taxon>Spermatophyta</taxon>
        <taxon>Magnoliopsida</taxon>
        <taxon>eudicotyledons</taxon>
        <taxon>Gunneridae</taxon>
        <taxon>Pentapetalae</taxon>
        <taxon>asterids</taxon>
        <taxon>campanulids</taxon>
        <taxon>Asterales</taxon>
        <taxon>Asteraceae</taxon>
        <taxon>Asteroideae</taxon>
        <taxon>Anthemideae</taxon>
        <taxon>Artemisiinae</taxon>
        <taxon>Artemisia</taxon>
    </lineage>
</organism>
<dbReference type="Proteomes" id="UP000245207">
    <property type="component" value="Unassembled WGS sequence"/>
</dbReference>
<gene>
    <name evidence="1" type="ORF">CTI12_AA010000</name>
</gene>
<reference evidence="1 2" key="1">
    <citation type="journal article" date="2018" name="Mol. Plant">
        <title>The genome of Artemisia annua provides insight into the evolution of Asteraceae family and artemisinin biosynthesis.</title>
        <authorList>
            <person name="Shen Q."/>
            <person name="Zhang L."/>
            <person name="Liao Z."/>
            <person name="Wang S."/>
            <person name="Yan T."/>
            <person name="Shi P."/>
            <person name="Liu M."/>
            <person name="Fu X."/>
            <person name="Pan Q."/>
            <person name="Wang Y."/>
            <person name="Lv Z."/>
            <person name="Lu X."/>
            <person name="Zhang F."/>
            <person name="Jiang W."/>
            <person name="Ma Y."/>
            <person name="Chen M."/>
            <person name="Hao X."/>
            <person name="Li L."/>
            <person name="Tang Y."/>
            <person name="Lv G."/>
            <person name="Zhou Y."/>
            <person name="Sun X."/>
            <person name="Brodelius P.E."/>
            <person name="Rose J.K.C."/>
            <person name="Tang K."/>
        </authorList>
    </citation>
    <scope>NUCLEOTIDE SEQUENCE [LARGE SCALE GENOMIC DNA]</scope>
    <source>
        <strain evidence="2">cv. Huhao1</strain>
        <tissue evidence="1">Leaf</tissue>
    </source>
</reference>
<evidence type="ECO:0000313" key="2">
    <source>
        <dbReference type="Proteomes" id="UP000245207"/>
    </source>
</evidence>
<sequence>MKVLLCNIFWACVGFIFLVLKILAQVSGGPFHVYISVRANKLGVKRITGLGFFQVTKVRVCDSNWQLSKIGTTLKAMAPKFPNCMKIAHQIGDRRIDKVLHEVFSREKKAYRDDHNNYNERIEEILVRIEERHGIIAEMKKFVGGHTLYEALANLKASEQEDFAEIGRLLQMSHAAAFKCGEKSKILKKLKKF</sequence>
<accession>A0A2U1QMT1</accession>